<dbReference type="InterPro" id="IPR029063">
    <property type="entry name" value="SAM-dependent_MTases_sf"/>
</dbReference>
<proteinExistence type="predicted"/>
<name>A0A060NRB6_9BURK</name>
<dbReference type="KEGG" id="cbab:SMCB_1652"/>
<dbReference type="CDD" id="cd02440">
    <property type="entry name" value="AdoMet_MTases"/>
    <property type="match status" value="1"/>
</dbReference>
<dbReference type="InterPro" id="IPR013216">
    <property type="entry name" value="Methyltransf_11"/>
</dbReference>
<sequence length="208" mass="22895">MGSKNYFEDVATEWDTMRKGFFSENVRRKALTVAEIKPGAVAADLGAGTGFITEALLQHGARVIAIDESPSMLDELRKKMGGNPALQCEVGESESLPIEDNSLDYVFANMYLHHVEHPAVAIHHAAQKLKKGGALVITDLDAHEHEYLRTEHNDRWMGFDRGDIAKWYRDAGLEQVRVDCVGETCNSTSSCGGGDASISIFYAIGYKM</sequence>
<dbReference type="Gene3D" id="3.40.50.150">
    <property type="entry name" value="Vaccinia Virus protein VP39"/>
    <property type="match status" value="1"/>
</dbReference>
<dbReference type="PANTHER" id="PTHR43861">
    <property type="entry name" value="TRANS-ACONITATE 2-METHYLTRANSFERASE-RELATED"/>
    <property type="match status" value="1"/>
</dbReference>
<dbReference type="HOGENOM" id="CLU_037990_1_2_4"/>
<dbReference type="OrthoDB" id="9808140at2"/>
<gene>
    <name evidence="2" type="ORF">SMCB_1652</name>
</gene>
<dbReference type="STRING" id="1458426.SMCB_1652"/>
<dbReference type="SUPFAM" id="SSF53335">
    <property type="entry name" value="S-adenosyl-L-methionine-dependent methyltransferases"/>
    <property type="match status" value="1"/>
</dbReference>
<keyword evidence="2" id="KW-0808">Transferase</keyword>
<keyword evidence="2" id="KW-0489">Methyltransferase</keyword>
<evidence type="ECO:0000313" key="3">
    <source>
        <dbReference type="Proteomes" id="UP000066014"/>
    </source>
</evidence>
<reference evidence="2 3" key="1">
    <citation type="journal article" date="2014" name="Nat. Commun.">
        <title>Physiological and genomic features of highly alkaliphilic hydrogen-utilizing Betaproteobacteria from a continental serpentinizing site.</title>
        <authorList>
            <person name="Suzuki S."/>
            <person name="Kuenen J.G."/>
            <person name="Schipper K."/>
            <person name="van der Velde S."/>
            <person name="Ishii S."/>
            <person name="Wu A."/>
            <person name="Sorokin D.Y."/>
            <person name="Tenney A."/>
            <person name="Meng X.Y."/>
            <person name="Morrill P.L."/>
            <person name="Kamagata Y."/>
            <person name="Muyzer G."/>
            <person name="Nealson K.H."/>
        </authorList>
    </citation>
    <scope>NUCLEOTIDE SEQUENCE [LARGE SCALE GENOMIC DNA]</scope>
    <source>
        <strain evidence="2 3">B1</strain>
    </source>
</reference>
<protein>
    <submittedName>
        <fullName evidence="2">SAM-dependent methyltransferase</fullName>
    </submittedName>
</protein>
<feature type="domain" description="Methyltransferase type 11" evidence="1">
    <location>
        <begin position="44"/>
        <end position="137"/>
    </location>
</feature>
<organism evidence="2 3">
    <name type="scientific">Serpentinimonas maccroryi</name>
    <dbReference type="NCBI Taxonomy" id="1458426"/>
    <lineage>
        <taxon>Bacteria</taxon>
        <taxon>Pseudomonadati</taxon>
        <taxon>Pseudomonadota</taxon>
        <taxon>Betaproteobacteria</taxon>
        <taxon>Burkholderiales</taxon>
        <taxon>Comamonadaceae</taxon>
        <taxon>Serpentinimonas</taxon>
    </lineage>
</organism>
<keyword evidence="3" id="KW-1185">Reference proteome</keyword>
<dbReference type="GO" id="GO:0008757">
    <property type="term" value="F:S-adenosylmethionine-dependent methyltransferase activity"/>
    <property type="evidence" value="ECO:0007669"/>
    <property type="project" value="InterPro"/>
</dbReference>
<evidence type="ECO:0000259" key="1">
    <source>
        <dbReference type="Pfam" id="PF08241"/>
    </source>
</evidence>
<dbReference type="GO" id="GO:0032259">
    <property type="term" value="P:methylation"/>
    <property type="evidence" value="ECO:0007669"/>
    <property type="project" value="UniProtKB-KW"/>
</dbReference>
<dbReference type="EMBL" id="AP014569">
    <property type="protein sequence ID" value="BAO83880.1"/>
    <property type="molecule type" value="Genomic_DNA"/>
</dbReference>
<dbReference type="Pfam" id="PF08241">
    <property type="entry name" value="Methyltransf_11"/>
    <property type="match status" value="1"/>
</dbReference>
<dbReference type="RefSeq" id="WP_045536216.1">
    <property type="nucleotide sequence ID" value="NZ_AP014569.1"/>
</dbReference>
<accession>A0A060NRB6</accession>
<evidence type="ECO:0000313" key="2">
    <source>
        <dbReference type="EMBL" id="BAO83880.1"/>
    </source>
</evidence>
<dbReference type="AlphaFoldDB" id="A0A060NRB6"/>
<dbReference type="Proteomes" id="UP000066014">
    <property type="component" value="Chromosome"/>
</dbReference>